<dbReference type="PROSITE" id="PS51730">
    <property type="entry name" value="GNAT_ATAT"/>
    <property type="match status" value="1"/>
</dbReference>
<evidence type="ECO:0000313" key="5">
    <source>
        <dbReference type="EMBL" id="KAG7294892.1"/>
    </source>
</evidence>
<accession>A0ABQ7PPH3</accession>
<reference evidence="5 6" key="1">
    <citation type="submission" date="2021-06" db="EMBL/GenBank/DDBJ databases">
        <title>A haploid diamondback moth (Plutella xylostella L.) genome assembly resolves 31 chromosomes and identifies a diamide resistance mutation.</title>
        <authorList>
            <person name="Ward C.M."/>
            <person name="Perry K.D."/>
            <person name="Baker G."/>
            <person name="Powis K."/>
            <person name="Heckel D.G."/>
            <person name="Baxter S.W."/>
        </authorList>
    </citation>
    <scope>NUCLEOTIDE SEQUENCE [LARGE SCALE GENOMIC DNA]</scope>
    <source>
        <strain evidence="5 6">LV</strain>
        <tissue evidence="5">Single pupa</tissue>
    </source>
</reference>
<evidence type="ECO:0000313" key="6">
    <source>
        <dbReference type="Proteomes" id="UP000823941"/>
    </source>
</evidence>
<keyword evidence="3" id="KW-1133">Transmembrane helix</keyword>
<dbReference type="EMBL" id="JAHIBW010000096">
    <property type="protein sequence ID" value="KAG7294892.1"/>
    <property type="molecule type" value="Genomic_DNA"/>
</dbReference>
<feature type="transmembrane region" description="Helical" evidence="3">
    <location>
        <begin position="87"/>
        <end position="113"/>
    </location>
</feature>
<evidence type="ECO:0000259" key="4">
    <source>
        <dbReference type="PROSITE" id="PS51730"/>
    </source>
</evidence>
<sequence length="115" mass="13247">MLQFEIDLNEDELYDILDGQILQHEAPDQGVSVKQLAIDGPSENMCKFLRKNYGVEELVRQSNNFAVAPEFFQQDSDEIRYDGPSSLLFFMLCFSLIACLLYTAIDMLFFVSFEL</sequence>
<dbReference type="Gene3D" id="3.40.630.30">
    <property type="match status" value="1"/>
</dbReference>
<proteinExistence type="predicted"/>
<evidence type="ECO:0000256" key="3">
    <source>
        <dbReference type="SAM" id="Phobius"/>
    </source>
</evidence>
<protein>
    <recommendedName>
        <fullName evidence="4">N-acetyltransferase domain-containing protein</fullName>
    </recommendedName>
</protein>
<dbReference type="PANTHER" id="PTHR12327:SF0">
    <property type="entry name" value="ALPHA-TUBULIN N-ACETYLTRANSFERASE 1"/>
    <property type="match status" value="1"/>
</dbReference>
<evidence type="ECO:0000256" key="1">
    <source>
        <dbReference type="ARBA" id="ARBA00022679"/>
    </source>
</evidence>
<dbReference type="PANTHER" id="PTHR12327">
    <property type="entry name" value="ALPHA-TUBULIN N-ACETYLTRANSFERASE 1"/>
    <property type="match status" value="1"/>
</dbReference>
<keyword evidence="1" id="KW-0808">Transferase</keyword>
<feature type="domain" description="N-acetyltransferase" evidence="4">
    <location>
        <begin position="1"/>
        <end position="72"/>
    </location>
</feature>
<dbReference type="Proteomes" id="UP000823941">
    <property type="component" value="Unassembled WGS sequence"/>
</dbReference>
<dbReference type="InterPro" id="IPR007965">
    <property type="entry name" value="GNAT_ATAT"/>
</dbReference>
<dbReference type="Pfam" id="PF05301">
    <property type="entry name" value="Acetyltransf_16"/>
    <property type="match status" value="1"/>
</dbReference>
<keyword evidence="3" id="KW-0472">Membrane</keyword>
<keyword evidence="2" id="KW-0012">Acyltransferase</keyword>
<name>A0ABQ7PPH3_PLUXY</name>
<dbReference type="InterPro" id="IPR038746">
    <property type="entry name" value="Atat"/>
</dbReference>
<organism evidence="5 6">
    <name type="scientific">Plutella xylostella</name>
    <name type="common">Diamondback moth</name>
    <name type="synonym">Plutella maculipennis</name>
    <dbReference type="NCBI Taxonomy" id="51655"/>
    <lineage>
        <taxon>Eukaryota</taxon>
        <taxon>Metazoa</taxon>
        <taxon>Ecdysozoa</taxon>
        <taxon>Arthropoda</taxon>
        <taxon>Hexapoda</taxon>
        <taxon>Insecta</taxon>
        <taxon>Pterygota</taxon>
        <taxon>Neoptera</taxon>
        <taxon>Endopterygota</taxon>
        <taxon>Lepidoptera</taxon>
        <taxon>Glossata</taxon>
        <taxon>Ditrysia</taxon>
        <taxon>Yponomeutoidea</taxon>
        <taxon>Plutellidae</taxon>
        <taxon>Plutella</taxon>
    </lineage>
</organism>
<keyword evidence="6" id="KW-1185">Reference proteome</keyword>
<comment type="caution">
    <text evidence="5">The sequence shown here is derived from an EMBL/GenBank/DDBJ whole genome shotgun (WGS) entry which is preliminary data.</text>
</comment>
<evidence type="ECO:0000256" key="2">
    <source>
        <dbReference type="ARBA" id="ARBA00023315"/>
    </source>
</evidence>
<gene>
    <name evidence="5" type="ORF">JYU34_022726</name>
</gene>
<keyword evidence="3" id="KW-0812">Transmembrane</keyword>